<accession>A0A1F7F4M6</accession>
<feature type="signal peptide" evidence="1">
    <location>
        <begin position="1"/>
        <end position="19"/>
    </location>
</feature>
<evidence type="ECO:0000313" key="3">
    <source>
        <dbReference type="EMBL" id="OGK01466.1"/>
    </source>
</evidence>
<protein>
    <recommendedName>
        <fullName evidence="2">Secretion system C-terminal sorting domain-containing protein</fullName>
    </recommendedName>
</protein>
<dbReference type="Proteomes" id="UP000179243">
    <property type="component" value="Unassembled WGS sequence"/>
</dbReference>
<feature type="chain" id="PRO_5009528414" description="Secretion system C-terminal sorting domain-containing protein" evidence="1">
    <location>
        <begin position="20"/>
        <end position="482"/>
    </location>
</feature>
<dbReference type="NCBIfam" id="TIGR04183">
    <property type="entry name" value="Por_Secre_tail"/>
    <property type="match status" value="1"/>
</dbReference>
<evidence type="ECO:0000259" key="2">
    <source>
        <dbReference type="Pfam" id="PF18962"/>
    </source>
</evidence>
<feature type="domain" description="Secretion system C-terminal sorting" evidence="2">
    <location>
        <begin position="400"/>
        <end position="476"/>
    </location>
</feature>
<keyword evidence="1" id="KW-0732">Signal</keyword>
<dbReference type="Pfam" id="PF18962">
    <property type="entry name" value="Por_Secre_tail"/>
    <property type="match status" value="1"/>
</dbReference>
<reference evidence="3 4" key="1">
    <citation type="journal article" date="2016" name="Nat. Commun.">
        <title>Thousands of microbial genomes shed light on interconnected biogeochemical processes in an aquifer system.</title>
        <authorList>
            <person name="Anantharaman K."/>
            <person name="Brown C.T."/>
            <person name="Hug L.A."/>
            <person name="Sharon I."/>
            <person name="Castelle C.J."/>
            <person name="Probst A.J."/>
            <person name="Thomas B.C."/>
            <person name="Singh A."/>
            <person name="Wilkins M.J."/>
            <person name="Karaoz U."/>
            <person name="Brodie E.L."/>
            <person name="Williams K.H."/>
            <person name="Hubbard S.S."/>
            <person name="Banfield J.F."/>
        </authorList>
    </citation>
    <scope>NUCLEOTIDE SEQUENCE [LARGE SCALE GENOMIC DNA]</scope>
</reference>
<gene>
    <name evidence="3" type="ORF">A2519_19270</name>
</gene>
<sequence>MKQAMALIFLVLLSSGVFGAVVLNEPFDTDDGNWNGVLGSTYEISGGTMNISSDTSNSIKWVVRNGLLLKNFIVSVKTEVQALHKDGAIGISLRTQSNGDSYWFLIYPTGFYQVSKYIGMSNTTLYQYVQRNSFVRPDVNRLKIVAEEDTFSFLCNGQLLCRIVDAAIAAEGKIGLNVLGATVAFDSMLVDDTPVPSHGLSSFADDFSDTSLFGWAQFDTTGSFSVVSNKLRAVGDAQGYMGMLHTSGNYGTDDTIEVTATKASVGTAYNYGLMFHFDDNLNEGYIFLIIDGQGYSLSKLDNGHADTLFTPAISFDINTTTNTLKVISSASGEMKLYINGVFQRTVTDHTFPSGSSGIMVANNITIDFDNFRVSGQAPTATEDGPAIASISDGSQITTVPNPFNPSVTIAVSGQQTAGSDNARIEIFNIHGKHVQSLPTANRSVSGGSVGVVWDASAQPSGVYIVKVGMGNRMLTKAITLVK</sequence>
<comment type="caution">
    <text evidence="3">The sequence shown here is derived from an EMBL/GenBank/DDBJ whole genome shotgun (WGS) entry which is preliminary data.</text>
</comment>
<organism evidence="3 4">
    <name type="scientific">Candidatus Raymondbacteria bacterium RIFOXYD12_FULL_49_13</name>
    <dbReference type="NCBI Taxonomy" id="1817890"/>
    <lineage>
        <taxon>Bacteria</taxon>
        <taxon>Raymondiibacteriota</taxon>
    </lineage>
</organism>
<evidence type="ECO:0000313" key="4">
    <source>
        <dbReference type="Proteomes" id="UP000179243"/>
    </source>
</evidence>
<dbReference type="EMBL" id="MFYX01000125">
    <property type="protein sequence ID" value="OGK01466.1"/>
    <property type="molecule type" value="Genomic_DNA"/>
</dbReference>
<dbReference type="Gene3D" id="2.60.120.560">
    <property type="entry name" value="Exo-inulinase, domain 1"/>
    <property type="match status" value="2"/>
</dbReference>
<name>A0A1F7F4M6_UNCRA</name>
<proteinExistence type="predicted"/>
<dbReference type="InterPro" id="IPR026444">
    <property type="entry name" value="Secre_tail"/>
</dbReference>
<dbReference type="AlphaFoldDB" id="A0A1F7F4M6"/>
<evidence type="ECO:0000256" key="1">
    <source>
        <dbReference type="SAM" id="SignalP"/>
    </source>
</evidence>